<keyword evidence="5" id="KW-0687">Ribonucleoprotein</keyword>
<dbReference type="GO" id="GO:0003735">
    <property type="term" value="F:structural constituent of ribosome"/>
    <property type="evidence" value="ECO:0007669"/>
    <property type="project" value="InterPro"/>
</dbReference>
<dbReference type="FunFam" id="3.30.420.80:FF:000005">
    <property type="entry name" value="39S ribosomal protein L18, mitochondrial"/>
    <property type="match status" value="1"/>
</dbReference>
<dbReference type="Gene3D" id="3.30.420.80">
    <property type="entry name" value="Ribosomal protein S11"/>
    <property type="match status" value="1"/>
</dbReference>
<dbReference type="InterPro" id="IPR057268">
    <property type="entry name" value="Ribosomal_L18"/>
</dbReference>
<evidence type="ECO:0000256" key="2">
    <source>
        <dbReference type="ARBA" id="ARBA00007116"/>
    </source>
</evidence>
<dbReference type="InterPro" id="IPR036967">
    <property type="entry name" value="Ribosomal_uS11_sf"/>
</dbReference>
<gene>
    <name evidence="8" type="ORF">CBOVIS_LOCUS5745</name>
</gene>
<dbReference type="GO" id="GO:0005743">
    <property type="term" value="C:mitochondrial inner membrane"/>
    <property type="evidence" value="ECO:0007669"/>
    <property type="project" value="UniProtKB-ARBA"/>
</dbReference>
<sequence length="170" mass="19566">MAAKYVARFVNRNPRNNELIGRQIPNSGYQFEADRDVRSFIYKIELVEGKSHREGRLIHHEDGVVLSASTREPQISDQLYSNTDTSAAMNIGRILALRCLQSGIHFAKPAATKDVIEKSQHQKHFFDALQKEGLILNEPEPIEHNYESDKSFTWNRYPLKANRSEKLDEL</sequence>
<evidence type="ECO:0000256" key="4">
    <source>
        <dbReference type="ARBA" id="ARBA00023128"/>
    </source>
</evidence>
<evidence type="ECO:0000256" key="1">
    <source>
        <dbReference type="ARBA" id="ARBA00004173"/>
    </source>
</evidence>
<dbReference type="SUPFAM" id="SSF53137">
    <property type="entry name" value="Translational machinery components"/>
    <property type="match status" value="1"/>
</dbReference>
<name>A0A8S1EM91_9PELO</name>
<dbReference type="InterPro" id="IPR005484">
    <property type="entry name" value="Ribosomal_uL18_bac/plant/anim"/>
</dbReference>
<keyword evidence="4" id="KW-0496">Mitochondrion</keyword>
<dbReference type="PANTHER" id="PTHR12899">
    <property type="entry name" value="39S RIBOSOMAL PROTEIN L18, MITOCHONDRIAL"/>
    <property type="match status" value="1"/>
</dbReference>
<reference evidence="8 9" key="1">
    <citation type="submission" date="2020-04" db="EMBL/GenBank/DDBJ databases">
        <authorList>
            <person name="Laetsch R D."/>
            <person name="Stevens L."/>
            <person name="Kumar S."/>
            <person name="Blaxter L. M."/>
        </authorList>
    </citation>
    <scope>NUCLEOTIDE SEQUENCE [LARGE SCALE GENOMIC DNA]</scope>
</reference>
<evidence type="ECO:0000256" key="6">
    <source>
        <dbReference type="ARBA" id="ARBA00069051"/>
    </source>
</evidence>
<keyword evidence="9" id="KW-1185">Reference proteome</keyword>
<dbReference type="OrthoDB" id="1932324at2759"/>
<evidence type="ECO:0000256" key="3">
    <source>
        <dbReference type="ARBA" id="ARBA00022980"/>
    </source>
</evidence>
<dbReference type="Proteomes" id="UP000494206">
    <property type="component" value="Unassembled WGS sequence"/>
</dbReference>
<comment type="similarity">
    <text evidence="2">Belongs to the universal ribosomal protein uL18 family.</text>
</comment>
<evidence type="ECO:0000313" key="9">
    <source>
        <dbReference type="Proteomes" id="UP000494206"/>
    </source>
</evidence>
<dbReference type="GO" id="GO:0005840">
    <property type="term" value="C:ribosome"/>
    <property type="evidence" value="ECO:0007669"/>
    <property type="project" value="UniProtKB-KW"/>
</dbReference>
<keyword evidence="3" id="KW-0689">Ribosomal protein</keyword>
<dbReference type="GO" id="GO:1990904">
    <property type="term" value="C:ribonucleoprotein complex"/>
    <property type="evidence" value="ECO:0007669"/>
    <property type="project" value="UniProtKB-KW"/>
</dbReference>
<comment type="caution">
    <text evidence="8">The sequence shown here is derived from an EMBL/GenBank/DDBJ whole genome shotgun (WGS) entry which is preliminary data.</text>
</comment>
<dbReference type="CDD" id="cd00432">
    <property type="entry name" value="Ribosomal_L18_L5e"/>
    <property type="match status" value="1"/>
</dbReference>
<evidence type="ECO:0000256" key="7">
    <source>
        <dbReference type="ARBA" id="ARBA00082661"/>
    </source>
</evidence>
<dbReference type="PANTHER" id="PTHR12899:SF3">
    <property type="entry name" value="LARGE RIBOSOMAL SUBUNIT PROTEIN UL18M"/>
    <property type="match status" value="1"/>
</dbReference>
<comment type="subcellular location">
    <subcellularLocation>
        <location evidence="1">Mitochondrion</location>
    </subcellularLocation>
</comment>
<evidence type="ECO:0000313" key="8">
    <source>
        <dbReference type="EMBL" id="CAB3403242.1"/>
    </source>
</evidence>
<organism evidence="8 9">
    <name type="scientific">Caenorhabditis bovis</name>
    <dbReference type="NCBI Taxonomy" id="2654633"/>
    <lineage>
        <taxon>Eukaryota</taxon>
        <taxon>Metazoa</taxon>
        <taxon>Ecdysozoa</taxon>
        <taxon>Nematoda</taxon>
        <taxon>Chromadorea</taxon>
        <taxon>Rhabditida</taxon>
        <taxon>Rhabditina</taxon>
        <taxon>Rhabditomorpha</taxon>
        <taxon>Rhabditoidea</taxon>
        <taxon>Rhabditidae</taxon>
        <taxon>Peloderinae</taxon>
        <taxon>Caenorhabditis</taxon>
    </lineage>
</organism>
<dbReference type="GO" id="GO:0006412">
    <property type="term" value="P:translation"/>
    <property type="evidence" value="ECO:0007669"/>
    <property type="project" value="InterPro"/>
</dbReference>
<dbReference type="GO" id="GO:0008097">
    <property type="term" value="F:5S rRNA binding"/>
    <property type="evidence" value="ECO:0007669"/>
    <property type="project" value="TreeGrafter"/>
</dbReference>
<evidence type="ECO:0000256" key="5">
    <source>
        <dbReference type="ARBA" id="ARBA00023274"/>
    </source>
</evidence>
<dbReference type="EMBL" id="CADEPM010000003">
    <property type="protein sequence ID" value="CAB3403242.1"/>
    <property type="molecule type" value="Genomic_DNA"/>
</dbReference>
<protein>
    <recommendedName>
        <fullName evidence="6">Large ribosomal subunit protein uL18m</fullName>
    </recommendedName>
    <alternativeName>
        <fullName evidence="7">39S ribosomal protein L18, mitochondrial</fullName>
    </alternativeName>
</protein>
<dbReference type="AlphaFoldDB" id="A0A8S1EM91"/>
<proteinExistence type="inferred from homology"/>
<accession>A0A8S1EM91</accession>